<dbReference type="InterPro" id="IPR036864">
    <property type="entry name" value="Zn2-C6_fun-type_DNA-bd_sf"/>
</dbReference>
<dbReference type="Gene3D" id="4.10.240.10">
    <property type="entry name" value="Zn(2)-C6 fungal-type DNA-binding domain"/>
    <property type="match status" value="1"/>
</dbReference>
<sequence>MAGVPEPDFRVLSFMPQQGSAVARRYQKRKAHHKSRGGCVACKGKRVKCDEVRPCCSRCQRNDTRCSYGSAGEVASSSESFSSSSPSSFQVTRRPAAQIRQLCRMLCSRTIPSTDLLSNSPAVTGLDMSQEPTHHGIPRIVLMQHFQSLYPELRLVLSGENPHPVLALGMARPFLLDAVLAVSASHLRHHHEAPESRRLSRVTEHFQQALAVRSFRDALQSLALDQQTADALVLACMFLNLLTFSFAEEDHLRDTWLFRPDDPERLSWFSLQLGLKPLLVATEHYRDDTILAWMYAASDDDKGTFYGENRHMDRVPAHWMTFLGLDREDPRGGGDEEGDDLLREPARMLAEVHDLEPNDESFFLYVNFVGALDMEYRFRDMLETEDERAVWLFGYWLGLMCRFGWWWMLLRVDREWRAICLWLNQRGVRDRPGEEGRIWRLLMRDLEAANRWPRPGHDLPTNVHEIQDTTVIEIP</sequence>
<dbReference type="CDD" id="cd00067">
    <property type="entry name" value="GAL4"/>
    <property type="match status" value="1"/>
</dbReference>
<dbReference type="OrthoDB" id="648861at2759"/>
<dbReference type="RefSeq" id="XP_047839498.1">
    <property type="nucleotide sequence ID" value="XM_047983527.1"/>
</dbReference>
<gene>
    <name evidence="3" type="ORF">JDV02_002495</name>
</gene>
<dbReference type="SMART" id="SM00066">
    <property type="entry name" value="GAL4"/>
    <property type="match status" value="1"/>
</dbReference>
<dbReference type="SUPFAM" id="SSF57701">
    <property type="entry name" value="Zn2/Cys6 DNA-binding domain"/>
    <property type="match status" value="1"/>
</dbReference>
<protein>
    <recommendedName>
        <fullName evidence="2">Zn(2)-C6 fungal-type domain-containing protein</fullName>
    </recommendedName>
</protein>
<dbReference type="GO" id="GO:0008270">
    <property type="term" value="F:zinc ion binding"/>
    <property type="evidence" value="ECO:0007669"/>
    <property type="project" value="InterPro"/>
</dbReference>
<dbReference type="Pfam" id="PF00172">
    <property type="entry name" value="Zn_clus"/>
    <property type="match status" value="1"/>
</dbReference>
<organism evidence="3 4">
    <name type="scientific">Purpureocillium takamizusanense</name>
    <dbReference type="NCBI Taxonomy" id="2060973"/>
    <lineage>
        <taxon>Eukaryota</taxon>
        <taxon>Fungi</taxon>
        <taxon>Dikarya</taxon>
        <taxon>Ascomycota</taxon>
        <taxon>Pezizomycotina</taxon>
        <taxon>Sordariomycetes</taxon>
        <taxon>Hypocreomycetidae</taxon>
        <taxon>Hypocreales</taxon>
        <taxon>Ophiocordycipitaceae</taxon>
        <taxon>Purpureocillium</taxon>
    </lineage>
</organism>
<evidence type="ECO:0000256" key="1">
    <source>
        <dbReference type="ARBA" id="ARBA00023242"/>
    </source>
</evidence>
<dbReference type="Proteomes" id="UP000829364">
    <property type="component" value="Chromosome 2"/>
</dbReference>
<evidence type="ECO:0000313" key="4">
    <source>
        <dbReference type="Proteomes" id="UP000829364"/>
    </source>
</evidence>
<dbReference type="InterPro" id="IPR021858">
    <property type="entry name" value="Fun_TF"/>
</dbReference>
<keyword evidence="1" id="KW-0539">Nucleus</keyword>
<dbReference type="KEGG" id="ptkz:JDV02_002495"/>
<evidence type="ECO:0000259" key="2">
    <source>
        <dbReference type="PROSITE" id="PS50048"/>
    </source>
</evidence>
<reference evidence="3" key="1">
    <citation type="submission" date="2021-11" db="EMBL/GenBank/DDBJ databases">
        <title>Purpureocillium_takamizusanense_genome.</title>
        <authorList>
            <person name="Nguyen N.-H."/>
        </authorList>
    </citation>
    <scope>NUCLEOTIDE SEQUENCE</scope>
    <source>
        <strain evidence="3">PT3</strain>
    </source>
</reference>
<keyword evidence="4" id="KW-1185">Reference proteome</keyword>
<evidence type="ECO:0000313" key="3">
    <source>
        <dbReference type="EMBL" id="UNI16017.1"/>
    </source>
</evidence>
<accession>A0A9Q8QB38</accession>
<dbReference type="PROSITE" id="PS50048">
    <property type="entry name" value="ZN2_CY6_FUNGAL_2"/>
    <property type="match status" value="1"/>
</dbReference>
<dbReference type="GeneID" id="72064456"/>
<name>A0A9Q8QB38_9HYPO</name>
<dbReference type="PROSITE" id="PS00463">
    <property type="entry name" value="ZN2_CY6_FUNGAL_1"/>
    <property type="match status" value="1"/>
</dbReference>
<dbReference type="Pfam" id="PF11951">
    <property type="entry name" value="Fungal_trans_2"/>
    <property type="match status" value="1"/>
</dbReference>
<feature type="domain" description="Zn(2)-C6 fungal-type" evidence="2">
    <location>
        <begin position="38"/>
        <end position="68"/>
    </location>
</feature>
<dbReference type="AlphaFoldDB" id="A0A9Q8QB38"/>
<dbReference type="EMBL" id="CP086355">
    <property type="protein sequence ID" value="UNI16017.1"/>
    <property type="molecule type" value="Genomic_DNA"/>
</dbReference>
<proteinExistence type="predicted"/>
<dbReference type="InterPro" id="IPR001138">
    <property type="entry name" value="Zn2Cys6_DnaBD"/>
</dbReference>
<dbReference type="GO" id="GO:0000981">
    <property type="term" value="F:DNA-binding transcription factor activity, RNA polymerase II-specific"/>
    <property type="evidence" value="ECO:0007669"/>
    <property type="project" value="InterPro"/>
</dbReference>
<dbReference type="PANTHER" id="PTHR47657:SF14">
    <property type="entry name" value="ZN(2)-C6 FUNGAL-TYPE DOMAIN-CONTAINING PROTEIN"/>
    <property type="match status" value="1"/>
</dbReference>
<dbReference type="InterPro" id="IPR052400">
    <property type="entry name" value="Zn2-C6_fungal_TF"/>
</dbReference>
<dbReference type="PANTHER" id="PTHR47657">
    <property type="entry name" value="STEROL REGULATORY ELEMENT-BINDING PROTEIN ECM22"/>
    <property type="match status" value="1"/>
</dbReference>